<dbReference type="Proteomes" id="UP000036987">
    <property type="component" value="Unassembled WGS sequence"/>
</dbReference>
<evidence type="ECO:0000313" key="1">
    <source>
        <dbReference type="EMBL" id="KMZ63117.1"/>
    </source>
</evidence>
<name>A0A0K9P4I7_ZOSMR</name>
<comment type="caution">
    <text evidence="1">The sequence shown here is derived from an EMBL/GenBank/DDBJ whole genome shotgun (WGS) entry which is preliminary data.</text>
</comment>
<dbReference type="InterPro" id="IPR025322">
    <property type="entry name" value="PADRE_dom"/>
</dbReference>
<dbReference type="AlphaFoldDB" id="A0A0K9P4I7"/>
<dbReference type="EMBL" id="LFYR01001274">
    <property type="protein sequence ID" value="KMZ63117.1"/>
    <property type="molecule type" value="Genomic_DNA"/>
</dbReference>
<accession>A0A0K9P4I7</accession>
<protein>
    <submittedName>
        <fullName evidence="1">Uncharacterized protein</fullName>
    </submittedName>
</protein>
<proteinExistence type="predicted"/>
<reference evidence="2" key="1">
    <citation type="journal article" date="2016" name="Nature">
        <title>The genome of the seagrass Zostera marina reveals angiosperm adaptation to the sea.</title>
        <authorList>
            <person name="Olsen J.L."/>
            <person name="Rouze P."/>
            <person name="Verhelst B."/>
            <person name="Lin Y.-C."/>
            <person name="Bayer T."/>
            <person name="Collen J."/>
            <person name="Dattolo E."/>
            <person name="De Paoli E."/>
            <person name="Dittami S."/>
            <person name="Maumus F."/>
            <person name="Michel G."/>
            <person name="Kersting A."/>
            <person name="Lauritano C."/>
            <person name="Lohaus R."/>
            <person name="Toepel M."/>
            <person name="Tonon T."/>
            <person name="Vanneste K."/>
            <person name="Amirebrahimi M."/>
            <person name="Brakel J."/>
            <person name="Bostroem C."/>
            <person name="Chovatia M."/>
            <person name="Grimwood J."/>
            <person name="Jenkins J.W."/>
            <person name="Jueterbock A."/>
            <person name="Mraz A."/>
            <person name="Stam W.T."/>
            <person name="Tice H."/>
            <person name="Bornberg-Bauer E."/>
            <person name="Green P.J."/>
            <person name="Pearson G.A."/>
            <person name="Procaccini G."/>
            <person name="Duarte C.M."/>
            <person name="Schmutz J."/>
            <person name="Reusch T.B.H."/>
            <person name="Van de Peer Y."/>
        </authorList>
    </citation>
    <scope>NUCLEOTIDE SEQUENCE [LARGE SCALE GENOMIC DNA]</scope>
    <source>
        <strain evidence="2">cv. Finnish</strain>
    </source>
</reference>
<evidence type="ECO:0000313" key="2">
    <source>
        <dbReference type="Proteomes" id="UP000036987"/>
    </source>
</evidence>
<organism evidence="1 2">
    <name type="scientific">Zostera marina</name>
    <name type="common">Eelgrass</name>
    <dbReference type="NCBI Taxonomy" id="29655"/>
    <lineage>
        <taxon>Eukaryota</taxon>
        <taxon>Viridiplantae</taxon>
        <taxon>Streptophyta</taxon>
        <taxon>Embryophyta</taxon>
        <taxon>Tracheophyta</taxon>
        <taxon>Spermatophyta</taxon>
        <taxon>Magnoliopsida</taxon>
        <taxon>Liliopsida</taxon>
        <taxon>Zosteraceae</taxon>
        <taxon>Zostera</taxon>
    </lineage>
</organism>
<dbReference type="Pfam" id="PF14009">
    <property type="entry name" value="PADRE"/>
    <property type="match status" value="1"/>
</dbReference>
<keyword evidence="2" id="KW-1185">Reference proteome</keyword>
<sequence length="137" mass="14936">MGACISCQVKEISPTWSPVVATRVIFPDGSLQEYSVHDHPKTISMVGLNDNMFLCNADDLQFGGCFVGVGSNQFLQLGQIYFALPKTLLNRPIASDDMAKLTNRAISAFAKSGIVVTMELFEEKTNSFASKLTVIPE</sequence>
<dbReference type="OrthoDB" id="843671at2759"/>
<gene>
    <name evidence="1" type="ORF">ZOSMA_427G00160</name>
</gene>